<organism evidence="1 2">
    <name type="scientific">Chitinophaga filiformis</name>
    <name type="common">Myxococcus filiformis</name>
    <name type="synonym">Flexibacter filiformis</name>
    <dbReference type="NCBI Taxonomy" id="104663"/>
    <lineage>
        <taxon>Bacteria</taxon>
        <taxon>Pseudomonadati</taxon>
        <taxon>Bacteroidota</taxon>
        <taxon>Chitinophagia</taxon>
        <taxon>Chitinophagales</taxon>
        <taxon>Chitinophagaceae</taxon>
        <taxon>Chitinophaga</taxon>
    </lineage>
</organism>
<evidence type="ECO:0000313" key="2">
    <source>
        <dbReference type="Proteomes" id="UP000199045"/>
    </source>
</evidence>
<dbReference type="AlphaFoldDB" id="A0A1G7HEG1"/>
<name>A0A1G7HEG1_CHIFI</name>
<proteinExistence type="predicted"/>
<dbReference type="Proteomes" id="UP000199045">
    <property type="component" value="Unassembled WGS sequence"/>
</dbReference>
<dbReference type="EMBL" id="FNBN01000001">
    <property type="protein sequence ID" value="SDE98703.1"/>
    <property type="molecule type" value="Genomic_DNA"/>
</dbReference>
<dbReference type="STRING" id="104663.SAMN04488121_101430"/>
<dbReference type="InterPro" id="IPR047715">
    <property type="entry name" value="EboA_dom"/>
</dbReference>
<dbReference type="RefSeq" id="WP_089828581.1">
    <property type="nucleotide sequence ID" value="NZ_FNBN01000001.1"/>
</dbReference>
<dbReference type="NCBIfam" id="NF035938">
    <property type="entry name" value="EboA_domain"/>
    <property type="match status" value="1"/>
</dbReference>
<sequence>MEHAYHYDRNKFDALLYGIIEQSSTEQALTWLQQQKEKLGEPVSVQRFNLTFTAIPRFMGKHPVKSATSYIELSDNTSFFIQGYTLDKLVRIWWLLQFPAADKDAYIKVIEGLFDAADMNEQAALYAALPLLAWPEAWVFRTTEGIRSNIGPVQEAVMLYNIYPARNLEESAWNQLVMKAFFTDKPIHLISGLDERANQKLAATLVDYAHERWAAGRKVHPMLWRLVGPFINADNFQDIQRIWHSEVNVEKEAAALACASSTYAPAKDLLEQSAILRDEISSQRLTWDTIAARIA</sequence>
<protein>
    <recommendedName>
        <fullName evidence="3">ERAP1-like C-terminal domain-containing protein</fullName>
    </recommendedName>
</protein>
<evidence type="ECO:0000313" key="1">
    <source>
        <dbReference type="EMBL" id="SDE98703.1"/>
    </source>
</evidence>
<reference evidence="1 2" key="1">
    <citation type="submission" date="2016-10" db="EMBL/GenBank/DDBJ databases">
        <authorList>
            <person name="de Groot N.N."/>
        </authorList>
    </citation>
    <scope>NUCLEOTIDE SEQUENCE [LARGE SCALE GENOMIC DNA]</scope>
    <source>
        <strain evidence="1 2">DSM 527</strain>
    </source>
</reference>
<dbReference type="OrthoDB" id="325673at2"/>
<evidence type="ECO:0008006" key="3">
    <source>
        <dbReference type="Google" id="ProtNLM"/>
    </source>
</evidence>
<gene>
    <name evidence="1" type="ORF">SAMN04488121_101430</name>
</gene>
<accession>A0A1G7HEG1</accession>